<evidence type="ECO:0000313" key="3">
    <source>
        <dbReference type="Proteomes" id="UP000006546"/>
    </source>
</evidence>
<evidence type="ECO:0000259" key="1">
    <source>
        <dbReference type="PROSITE" id="PS50042"/>
    </source>
</evidence>
<dbReference type="PANTHER" id="PTHR24567">
    <property type="entry name" value="CRP FAMILY TRANSCRIPTIONAL REGULATORY PROTEIN"/>
    <property type="match status" value="1"/>
</dbReference>
<dbReference type="SMART" id="SM00100">
    <property type="entry name" value="cNMP"/>
    <property type="match status" value="1"/>
</dbReference>
<dbReference type="eggNOG" id="COG2172">
    <property type="taxonomic scope" value="Bacteria"/>
</dbReference>
<dbReference type="InterPro" id="IPR000595">
    <property type="entry name" value="cNMP-bd_dom"/>
</dbReference>
<dbReference type="SUPFAM" id="SSF51206">
    <property type="entry name" value="cAMP-binding domain-like"/>
    <property type="match status" value="1"/>
</dbReference>
<dbReference type="EMBL" id="CP002696">
    <property type="protein sequence ID" value="AEE15810.1"/>
    <property type="molecule type" value="Genomic_DNA"/>
</dbReference>
<protein>
    <submittedName>
        <fullName evidence="2">Transcriptional regulator, Crp/Fnr family</fullName>
    </submittedName>
</protein>
<dbReference type="KEGG" id="tbe:Trebr_0363"/>
<reference evidence="3" key="1">
    <citation type="submission" date="2011-04" db="EMBL/GenBank/DDBJ databases">
        <title>The complete genome of Treponema brennaborense DSM 12168.</title>
        <authorList>
            <person name="Lucas S."/>
            <person name="Han J."/>
            <person name="Lapidus A."/>
            <person name="Bruce D."/>
            <person name="Goodwin L."/>
            <person name="Pitluck S."/>
            <person name="Peters L."/>
            <person name="Kyrpides N."/>
            <person name="Mavromatis K."/>
            <person name="Ivanova N."/>
            <person name="Mikhailova N."/>
            <person name="Pagani I."/>
            <person name="Teshima H."/>
            <person name="Detter J.C."/>
            <person name="Tapia R."/>
            <person name="Han C."/>
            <person name="Land M."/>
            <person name="Hauser L."/>
            <person name="Markowitz V."/>
            <person name="Cheng J.-F."/>
            <person name="Hugenholtz P."/>
            <person name="Woyke T."/>
            <person name="Wu D."/>
            <person name="Gronow S."/>
            <person name="Wellnitz S."/>
            <person name="Brambilla E."/>
            <person name="Klenk H.-P."/>
            <person name="Eisen J.A."/>
        </authorList>
    </citation>
    <scope>NUCLEOTIDE SEQUENCE [LARGE SCALE GENOMIC DNA]</scope>
    <source>
        <strain evidence="3">DSM 12168 / CIP 105900 / DD5/3</strain>
    </source>
</reference>
<dbReference type="Proteomes" id="UP000006546">
    <property type="component" value="Chromosome"/>
</dbReference>
<dbReference type="Gene3D" id="2.60.120.10">
    <property type="entry name" value="Jelly Rolls"/>
    <property type="match status" value="1"/>
</dbReference>
<dbReference type="InterPro" id="IPR018490">
    <property type="entry name" value="cNMP-bd_dom_sf"/>
</dbReference>
<dbReference type="InterPro" id="IPR050397">
    <property type="entry name" value="Env_Response_Regulators"/>
</dbReference>
<feature type="domain" description="Cyclic nucleotide-binding" evidence="1">
    <location>
        <begin position="316"/>
        <end position="394"/>
    </location>
</feature>
<dbReference type="Pfam" id="PF00027">
    <property type="entry name" value="cNMP_binding"/>
    <property type="match status" value="1"/>
</dbReference>
<dbReference type="HOGENOM" id="CLU_640823_0_0_12"/>
<gene>
    <name evidence="2" type="ordered locus">Trebr_0363</name>
</gene>
<dbReference type="CDD" id="cd16936">
    <property type="entry name" value="HATPase_RsbW-like"/>
    <property type="match status" value="1"/>
</dbReference>
<dbReference type="GO" id="GO:0005829">
    <property type="term" value="C:cytosol"/>
    <property type="evidence" value="ECO:0007669"/>
    <property type="project" value="TreeGrafter"/>
</dbReference>
<dbReference type="AlphaFoldDB" id="F4LN24"/>
<accession>F4LN24</accession>
<dbReference type="InterPro" id="IPR014710">
    <property type="entry name" value="RmlC-like_jellyroll"/>
</dbReference>
<dbReference type="Pfam" id="PF13581">
    <property type="entry name" value="HATPase_c_2"/>
    <property type="match status" value="1"/>
</dbReference>
<dbReference type="SUPFAM" id="SSF55874">
    <property type="entry name" value="ATPase domain of HSP90 chaperone/DNA topoisomerase II/histidine kinase"/>
    <property type="match status" value="1"/>
</dbReference>
<proteinExistence type="predicted"/>
<dbReference type="InterPro" id="IPR036890">
    <property type="entry name" value="HATPase_C_sf"/>
</dbReference>
<name>F4LN24_TREBD</name>
<dbReference type="RefSeq" id="WP_013757529.1">
    <property type="nucleotide sequence ID" value="NC_015500.1"/>
</dbReference>
<dbReference type="OrthoDB" id="5456285at2"/>
<sequence>MKKILVYSDNDRVIHTVKSACKHFEKLFEPVFFIDAAEAVVFMDYELPEIKILDFSADAGGAEKVLAAIDSDPWLHNGGVIAVTATPAQAQEAEDRKNPNILITQTMYTFTQNFTILLGMLWQNQQFLFTRRMQEQLGAKEQGQFVCGNNPIELRLYTGFLVNYLYCSNRISNDDRFNLFTTLMELLTNALEHGNCEISYQDKSACLEAGGNILELIAERNADPVIAARKIRIDYVIGAERSEFRITDQGAGFDWRSHVSAAPEETHGRGIRLSSDLVKTLSYNEKGNSVSFSISNVRDSTNSVPVAMKPYQEITFAPKQIVCRQNELTNDLYFIVSGRYAVYSNNRLVHVLTPRDMFIGEMSFLLNDRRSASLMSADTGKLIKIPKIDFLQLLRKYPHYGLFLSKLLAARLQTQTQKTVALQSELSRLNGLQPASAENRDAGES</sequence>
<dbReference type="PROSITE" id="PS50042">
    <property type="entry name" value="CNMP_BINDING_3"/>
    <property type="match status" value="1"/>
</dbReference>
<dbReference type="STRING" id="906968.Trebr_0363"/>
<keyword evidence="3" id="KW-1185">Reference proteome</keyword>
<dbReference type="GO" id="GO:0003700">
    <property type="term" value="F:DNA-binding transcription factor activity"/>
    <property type="evidence" value="ECO:0007669"/>
    <property type="project" value="TreeGrafter"/>
</dbReference>
<dbReference type="Gene3D" id="3.30.565.10">
    <property type="entry name" value="Histidine kinase-like ATPase, C-terminal domain"/>
    <property type="match status" value="1"/>
</dbReference>
<dbReference type="InterPro" id="IPR003594">
    <property type="entry name" value="HATPase_dom"/>
</dbReference>
<organism evidence="2 3">
    <name type="scientific">Treponema brennaborense (strain DSM 12168 / CIP 105900 / DD5/3)</name>
    <dbReference type="NCBI Taxonomy" id="906968"/>
    <lineage>
        <taxon>Bacteria</taxon>
        <taxon>Pseudomonadati</taxon>
        <taxon>Spirochaetota</taxon>
        <taxon>Spirochaetia</taxon>
        <taxon>Spirochaetales</taxon>
        <taxon>Treponemataceae</taxon>
        <taxon>Treponema</taxon>
    </lineage>
</organism>
<evidence type="ECO:0000313" key="2">
    <source>
        <dbReference type="EMBL" id="AEE15810.1"/>
    </source>
</evidence>
<dbReference type="CDD" id="cd00038">
    <property type="entry name" value="CAP_ED"/>
    <property type="match status" value="1"/>
</dbReference>
<dbReference type="PANTHER" id="PTHR24567:SF74">
    <property type="entry name" value="HTH-TYPE TRANSCRIPTIONAL REGULATOR ARCR"/>
    <property type="match status" value="1"/>
</dbReference>